<comment type="caution">
    <text evidence="6">The sequence shown here is derived from an EMBL/GenBank/DDBJ whole genome shotgun (WGS) entry which is preliminary data.</text>
</comment>
<dbReference type="Gene3D" id="3.40.50.150">
    <property type="entry name" value="Vaccinia Virus protein VP39"/>
    <property type="match status" value="1"/>
</dbReference>
<proteinExistence type="inferred from homology"/>
<dbReference type="PROSITE" id="PS01184">
    <property type="entry name" value="UBIE_2"/>
    <property type="match status" value="1"/>
</dbReference>
<dbReference type="InterPro" id="IPR004033">
    <property type="entry name" value="UbiE/COQ5_MeTrFase"/>
</dbReference>
<name>A0A7C0WVM9_9BACT</name>
<dbReference type="GO" id="GO:0032259">
    <property type="term" value="P:methylation"/>
    <property type="evidence" value="ECO:0007669"/>
    <property type="project" value="UniProtKB-KW"/>
</dbReference>
<dbReference type="UniPathway" id="UPA00079">
    <property type="reaction ID" value="UER00169"/>
</dbReference>
<dbReference type="PROSITE" id="PS51608">
    <property type="entry name" value="SAM_MT_UBIE"/>
    <property type="match status" value="1"/>
</dbReference>
<dbReference type="NCBIfam" id="NF001244">
    <property type="entry name" value="PRK00216.1-5"/>
    <property type="match status" value="1"/>
</dbReference>
<protein>
    <recommendedName>
        <fullName evidence="5">Demethylmenaquinone methyltransferase</fullName>
        <ecNumber evidence="5">2.1.1.163</ecNumber>
    </recommendedName>
</protein>
<dbReference type="GO" id="GO:0009234">
    <property type="term" value="P:menaquinone biosynthetic process"/>
    <property type="evidence" value="ECO:0007669"/>
    <property type="project" value="UniProtKB-UniRule"/>
</dbReference>
<dbReference type="EMBL" id="DQZW01000338">
    <property type="protein sequence ID" value="HDL90655.1"/>
    <property type="molecule type" value="Genomic_DNA"/>
</dbReference>
<dbReference type="CDD" id="cd02440">
    <property type="entry name" value="AdoMet_MTases"/>
    <property type="match status" value="1"/>
</dbReference>
<dbReference type="PANTHER" id="PTHR43591:SF24">
    <property type="entry name" value="2-METHOXY-6-POLYPRENYL-1,4-BENZOQUINOL METHYLASE, MITOCHONDRIAL"/>
    <property type="match status" value="1"/>
</dbReference>
<dbReference type="Proteomes" id="UP000886355">
    <property type="component" value="Unassembled WGS sequence"/>
</dbReference>
<sequence length="240" mass="26989">MKLIKTPDRIGSMFNRIAPVYDFLNHFLSVGFDIYWRSQATKALVSELKCKPAMVADVASGTGDLALSLMKRETWLFVVGIDIAEKMLKKGKQKLQKEGYDNRFLPVLGDALNLPLSGSSCDAIMIAYGIRNVLNVEKALEEFARVLKPGGLLLILEFSLPKAKLFRDVYLFYFKKILPTLGRLVSGDIDAYSYLPTSVTAFMTVEDMEMMLQNAGFKVMETRCFLSGVSYYILGKYKGR</sequence>
<dbReference type="PANTHER" id="PTHR43591">
    <property type="entry name" value="METHYLTRANSFERASE"/>
    <property type="match status" value="1"/>
</dbReference>
<accession>A0A7C0WVM9</accession>
<feature type="binding site" evidence="5">
    <location>
        <position position="62"/>
    </location>
    <ligand>
        <name>S-adenosyl-L-methionine</name>
        <dbReference type="ChEBI" id="CHEBI:59789"/>
    </ligand>
</feature>
<comment type="pathway">
    <text evidence="5">Quinol/quinone metabolism; menaquinone biosynthesis; menaquinol from 1,4-dihydroxy-2-naphthoate: step 2/2.</text>
</comment>
<feature type="binding site" evidence="5">
    <location>
        <position position="82"/>
    </location>
    <ligand>
        <name>S-adenosyl-L-methionine</name>
        <dbReference type="ChEBI" id="CHEBI:59789"/>
    </ligand>
</feature>
<dbReference type="EC" id="2.1.1.163" evidence="5"/>
<evidence type="ECO:0000256" key="5">
    <source>
        <dbReference type="HAMAP-Rule" id="MF_01813"/>
    </source>
</evidence>
<keyword evidence="3 5" id="KW-0808">Transferase</keyword>
<dbReference type="GO" id="GO:0006744">
    <property type="term" value="P:ubiquinone biosynthetic process"/>
    <property type="evidence" value="ECO:0007669"/>
    <property type="project" value="UniProtKB-UniPathway"/>
</dbReference>
<dbReference type="NCBIfam" id="TIGR01934">
    <property type="entry name" value="MenG_MenH_UbiE"/>
    <property type="match status" value="1"/>
</dbReference>
<comment type="function">
    <text evidence="5">Methyltransferase required for the conversion of demethylmenaquinol (DMKH2) to menaquinol (MKH2).</text>
</comment>
<keyword evidence="2 5" id="KW-0489">Methyltransferase</keyword>
<organism evidence="6">
    <name type="scientific">Thermodesulforhabdus norvegica</name>
    <dbReference type="NCBI Taxonomy" id="39841"/>
    <lineage>
        <taxon>Bacteria</taxon>
        <taxon>Pseudomonadati</taxon>
        <taxon>Thermodesulfobacteriota</taxon>
        <taxon>Syntrophobacteria</taxon>
        <taxon>Syntrophobacterales</taxon>
        <taxon>Thermodesulforhabdaceae</taxon>
        <taxon>Thermodesulforhabdus</taxon>
    </lineage>
</organism>
<comment type="similarity">
    <text evidence="5">Belongs to the class I-like SAM-binding methyltransferase superfamily. MenG/UbiE family.</text>
</comment>
<reference evidence="6" key="1">
    <citation type="journal article" date="2020" name="mSystems">
        <title>Genome- and Community-Level Interaction Insights into Carbon Utilization and Element Cycling Functions of Hydrothermarchaeota in Hydrothermal Sediment.</title>
        <authorList>
            <person name="Zhou Z."/>
            <person name="Liu Y."/>
            <person name="Xu W."/>
            <person name="Pan J."/>
            <person name="Luo Z.H."/>
            <person name="Li M."/>
        </authorList>
    </citation>
    <scope>NUCLEOTIDE SEQUENCE [LARGE SCALE GENOMIC DNA]</scope>
    <source>
        <strain evidence="6">HyVt-19</strain>
    </source>
</reference>
<dbReference type="InterPro" id="IPR023576">
    <property type="entry name" value="UbiE/COQ5_MeTrFase_CS"/>
</dbReference>
<dbReference type="GO" id="GO:0043770">
    <property type="term" value="F:demethylmenaquinone methyltransferase activity"/>
    <property type="evidence" value="ECO:0007669"/>
    <property type="project" value="UniProtKB-UniRule"/>
</dbReference>
<dbReference type="HAMAP" id="MF_01813">
    <property type="entry name" value="MenG_UbiE_methyltr"/>
    <property type="match status" value="1"/>
</dbReference>
<dbReference type="UniPathway" id="UPA00232"/>
<keyword evidence="4 5" id="KW-0949">S-adenosyl-L-methionine</keyword>
<feature type="binding site" evidence="5">
    <location>
        <begin position="110"/>
        <end position="111"/>
    </location>
    <ligand>
        <name>S-adenosyl-L-methionine</name>
        <dbReference type="ChEBI" id="CHEBI:59789"/>
    </ligand>
</feature>
<gene>
    <name evidence="6" type="primary">ubiE</name>
    <name evidence="5" type="synonym">menG</name>
    <name evidence="6" type="ORF">ENG14_07105</name>
</gene>
<dbReference type="PROSITE" id="PS01183">
    <property type="entry name" value="UBIE_1"/>
    <property type="match status" value="1"/>
</dbReference>
<comment type="caution">
    <text evidence="5">Lacks conserved residue(s) required for the propagation of feature annotation.</text>
</comment>
<keyword evidence="1 5" id="KW-0474">Menaquinone biosynthesis</keyword>
<evidence type="ECO:0000313" key="6">
    <source>
        <dbReference type="EMBL" id="HDL90655.1"/>
    </source>
</evidence>
<evidence type="ECO:0000256" key="4">
    <source>
        <dbReference type="ARBA" id="ARBA00022691"/>
    </source>
</evidence>
<comment type="catalytic activity">
    <reaction evidence="5">
        <text>a 2-demethylmenaquinol + S-adenosyl-L-methionine = a menaquinol + S-adenosyl-L-homocysteine + H(+)</text>
        <dbReference type="Rhea" id="RHEA:42640"/>
        <dbReference type="Rhea" id="RHEA-COMP:9539"/>
        <dbReference type="Rhea" id="RHEA-COMP:9563"/>
        <dbReference type="ChEBI" id="CHEBI:15378"/>
        <dbReference type="ChEBI" id="CHEBI:18151"/>
        <dbReference type="ChEBI" id="CHEBI:55437"/>
        <dbReference type="ChEBI" id="CHEBI:57856"/>
        <dbReference type="ChEBI" id="CHEBI:59789"/>
        <dbReference type="EC" id="2.1.1.163"/>
    </reaction>
</comment>
<evidence type="ECO:0000256" key="3">
    <source>
        <dbReference type="ARBA" id="ARBA00022679"/>
    </source>
</evidence>
<dbReference type="AlphaFoldDB" id="A0A7C0WVM9"/>
<evidence type="ECO:0000256" key="2">
    <source>
        <dbReference type="ARBA" id="ARBA00022603"/>
    </source>
</evidence>
<evidence type="ECO:0000256" key="1">
    <source>
        <dbReference type="ARBA" id="ARBA00022428"/>
    </source>
</evidence>
<dbReference type="SUPFAM" id="SSF53335">
    <property type="entry name" value="S-adenosyl-L-methionine-dependent methyltransferases"/>
    <property type="match status" value="1"/>
</dbReference>
<dbReference type="InterPro" id="IPR029063">
    <property type="entry name" value="SAM-dependent_MTases_sf"/>
</dbReference>
<dbReference type="Pfam" id="PF01209">
    <property type="entry name" value="Ubie_methyltran"/>
    <property type="match status" value="1"/>
</dbReference>